<gene>
    <name evidence="2" type="ORF">DSCOOX_20640</name>
</gene>
<dbReference type="Proteomes" id="UP000422108">
    <property type="component" value="Chromosome"/>
</dbReference>
<protein>
    <submittedName>
        <fullName evidence="2">Uncharacterized protein</fullName>
    </submittedName>
</protein>
<feature type="region of interest" description="Disordered" evidence="1">
    <location>
        <begin position="27"/>
        <end position="63"/>
    </location>
</feature>
<proteinExistence type="predicted"/>
<sequence>MLMLEMGSPFPGFGKLVKGMGMVDVLYGQPPPKANAEHTEQNHQNHQRNGNPLDAPERNDPPVICHQQQLPSFFGSTHGLCFRSGPAPVHVHPNRIPLCGPQPLLGIAAVD</sequence>
<evidence type="ECO:0000256" key="1">
    <source>
        <dbReference type="SAM" id="MobiDB-lite"/>
    </source>
</evidence>
<evidence type="ECO:0000313" key="3">
    <source>
        <dbReference type="Proteomes" id="UP000422108"/>
    </source>
</evidence>
<name>A0A5K8A9M0_9BACT</name>
<keyword evidence="3" id="KW-1185">Reference proteome</keyword>
<dbReference type="EMBL" id="AP021879">
    <property type="protein sequence ID" value="BBO88884.1"/>
    <property type="molecule type" value="Genomic_DNA"/>
</dbReference>
<organism evidence="2 3">
    <name type="scientific">Desulfosarcina ovata subsp. ovata</name>
    <dbReference type="NCBI Taxonomy" id="2752305"/>
    <lineage>
        <taxon>Bacteria</taxon>
        <taxon>Pseudomonadati</taxon>
        <taxon>Thermodesulfobacteriota</taxon>
        <taxon>Desulfobacteria</taxon>
        <taxon>Desulfobacterales</taxon>
        <taxon>Desulfosarcinaceae</taxon>
        <taxon>Desulfosarcina</taxon>
    </lineage>
</organism>
<evidence type="ECO:0000313" key="2">
    <source>
        <dbReference type="EMBL" id="BBO88884.1"/>
    </source>
</evidence>
<accession>A0A5K8A9M0</accession>
<reference evidence="2 3" key="1">
    <citation type="submission" date="2019-11" db="EMBL/GenBank/DDBJ databases">
        <title>Comparative genomics of hydrocarbon-degrading Desulfosarcina strains.</title>
        <authorList>
            <person name="Watanabe M."/>
            <person name="Kojima H."/>
            <person name="Fukui M."/>
        </authorList>
    </citation>
    <scope>NUCLEOTIDE SEQUENCE [LARGE SCALE GENOMIC DNA]</scope>
    <source>
        <strain evidence="3">oXyS1</strain>
    </source>
</reference>
<dbReference type="AlphaFoldDB" id="A0A5K8A9M0"/>